<dbReference type="PANTHER" id="PTHR46148:SF57">
    <property type="entry name" value="OS12G0499874 PROTEIN"/>
    <property type="match status" value="1"/>
</dbReference>
<dbReference type="Pfam" id="PF24626">
    <property type="entry name" value="SH3_Tf2-1"/>
    <property type="match status" value="1"/>
</dbReference>
<dbReference type="AlphaFoldDB" id="A0AAF0U890"/>
<dbReference type="EMBL" id="CP133619">
    <property type="protein sequence ID" value="WMV41038.1"/>
    <property type="molecule type" value="Genomic_DNA"/>
</dbReference>
<feature type="compositionally biased region" description="Basic and acidic residues" evidence="1">
    <location>
        <begin position="33"/>
        <end position="61"/>
    </location>
</feature>
<proteinExistence type="predicted"/>
<protein>
    <recommendedName>
        <fullName evidence="2">Tf2-1-like SH3-like domain-containing protein</fullName>
    </recommendedName>
</protein>
<dbReference type="Proteomes" id="UP001234989">
    <property type="component" value="Chromosome 8"/>
</dbReference>
<gene>
    <name evidence="3" type="ORF">MTR67_034423</name>
</gene>
<feature type="region of interest" description="Disordered" evidence="1">
    <location>
        <begin position="33"/>
        <end position="64"/>
    </location>
</feature>
<evidence type="ECO:0000256" key="1">
    <source>
        <dbReference type="SAM" id="MobiDB-lite"/>
    </source>
</evidence>
<feature type="domain" description="Tf2-1-like SH3-like" evidence="2">
    <location>
        <begin position="261"/>
        <end position="325"/>
    </location>
</feature>
<evidence type="ECO:0000313" key="3">
    <source>
        <dbReference type="EMBL" id="WMV41038.1"/>
    </source>
</evidence>
<dbReference type="InterPro" id="IPR056924">
    <property type="entry name" value="SH3_Tf2-1"/>
</dbReference>
<sequence>MAEMVVKECHTTIHINDMDISCLLVHAQQIKEKKLKERSRETKKSRSGDSDFSHSRSDGHGLPKFQQRFSSQVSPMLRLLNSTKIRCLILRLNEEMEVEFHYYKIRDCPSVLKNERDNHRRAQPYPSSGSSGTEKQNRFWRKHDSVWVIVDRIMKSAQFIHVDVSYSAEDYENLYLREMGFGTLVKLSMAFHPQINGKVGCTIQTLEDILRACVIYFRGPELENEAMEKVWLIIERFKTTQRQQKSYVDVISRDLELNVHDWVYLKILPMKGLMTFGKKGKLSPCFVGLYQVLRCIGKVVYELDFPNNLASVYPVIHVSLLKKCVVHLTSIVP</sequence>
<reference evidence="3" key="1">
    <citation type="submission" date="2023-08" db="EMBL/GenBank/DDBJ databases">
        <title>A de novo genome assembly of Solanum verrucosum Schlechtendal, a Mexican diploid species geographically isolated from the other diploid A-genome species in potato relatives.</title>
        <authorList>
            <person name="Hosaka K."/>
        </authorList>
    </citation>
    <scope>NUCLEOTIDE SEQUENCE</scope>
    <source>
        <tissue evidence="3">Young leaves</tissue>
    </source>
</reference>
<organism evidence="3 4">
    <name type="scientific">Solanum verrucosum</name>
    <dbReference type="NCBI Taxonomy" id="315347"/>
    <lineage>
        <taxon>Eukaryota</taxon>
        <taxon>Viridiplantae</taxon>
        <taxon>Streptophyta</taxon>
        <taxon>Embryophyta</taxon>
        <taxon>Tracheophyta</taxon>
        <taxon>Spermatophyta</taxon>
        <taxon>Magnoliopsida</taxon>
        <taxon>eudicotyledons</taxon>
        <taxon>Gunneridae</taxon>
        <taxon>Pentapetalae</taxon>
        <taxon>asterids</taxon>
        <taxon>lamiids</taxon>
        <taxon>Solanales</taxon>
        <taxon>Solanaceae</taxon>
        <taxon>Solanoideae</taxon>
        <taxon>Solaneae</taxon>
        <taxon>Solanum</taxon>
    </lineage>
</organism>
<keyword evidence="4" id="KW-1185">Reference proteome</keyword>
<evidence type="ECO:0000259" key="2">
    <source>
        <dbReference type="Pfam" id="PF24626"/>
    </source>
</evidence>
<accession>A0AAF0U890</accession>
<name>A0AAF0U890_SOLVR</name>
<dbReference type="PANTHER" id="PTHR46148">
    <property type="entry name" value="CHROMO DOMAIN-CONTAINING PROTEIN"/>
    <property type="match status" value="1"/>
</dbReference>
<evidence type="ECO:0000313" key="4">
    <source>
        <dbReference type="Proteomes" id="UP001234989"/>
    </source>
</evidence>